<dbReference type="InterPro" id="IPR000999">
    <property type="entry name" value="RNase_III_dom"/>
</dbReference>
<dbReference type="PROSITE" id="PS00517">
    <property type="entry name" value="RNASE_3_1"/>
    <property type="match status" value="1"/>
</dbReference>
<protein>
    <recommendedName>
        <fullName evidence="1">RNase III domain-containing protein</fullName>
    </recommendedName>
</protein>
<accession>A0A409XPN7</accession>
<gene>
    <name evidence="2" type="ORF">CVT25_013991</name>
</gene>
<dbReference type="PROSITE" id="PS50142">
    <property type="entry name" value="RNASE_3_2"/>
    <property type="match status" value="1"/>
</dbReference>
<dbReference type="Gene3D" id="1.10.1520.10">
    <property type="entry name" value="Ribonuclease III domain"/>
    <property type="match status" value="1"/>
</dbReference>
<dbReference type="GO" id="GO:0006396">
    <property type="term" value="P:RNA processing"/>
    <property type="evidence" value="ECO:0007669"/>
    <property type="project" value="InterPro"/>
</dbReference>
<dbReference type="EMBL" id="NHYD01000994">
    <property type="protein sequence ID" value="PPQ92684.1"/>
    <property type="molecule type" value="Genomic_DNA"/>
</dbReference>
<dbReference type="Proteomes" id="UP000283269">
    <property type="component" value="Unassembled WGS sequence"/>
</dbReference>
<dbReference type="GO" id="GO:0004525">
    <property type="term" value="F:ribonuclease III activity"/>
    <property type="evidence" value="ECO:0007669"/>
    <property type="project" value="InterPro"/>
</dbReference>
<dbReference type="InterPro" id="IPR036389">
    <property type="entry name" value="RNase_III_sf"/>
</dbReference>
<proteinExistence type="predicted"/>
<dbReference type="CDD" id="cd00593">
    <property type="entry name" value="RIBOc"/>
    <property type="match status" value="1"/>
</dbReference>
<dbReference type="AlphaFoldDB" id="A0A409XPN7"/>
<organism evidence="2 3">
    <name type="scientific">Psilocybe cyanescens</name>
    <dbReference type="NCBI Taxonomy" id="93625"/>
    <lineage>
        <taxon>Eukaryota</taxon>
        <taxon>Fungi</taxon>
        <taxon>Dikarya</taxon>
        <taxon>Basidiomycota</taxon>
        <taxon>Agaricomycotina</taxon>
        <taxon>Agaricomycetes</taxon>
        <taxon>Agaricomycetidae</taxon>
        <taxon>Agaricales</taxon>
        <taxon>Agaricineae</taxon>
        <taxon>Strophariaceae</taxon>
        <taxon>Psilocybe</taxon>
    </lineage>
</organism>
<evidence type="ECO:0000259" key="1">
    <source>
        <dbReference type="PROSITE" id="PS50142"/>
    </source>
</evidence>
<evidence type="ECO:0000313" key="3">
    <source>
        <dbReference type="Proteomes" id="UP000283269"/>
    </source>
</evidence>
<reference evidence="2 3" key="1">
    <citation type="journal article" date="2018" name="Evol. Lett.">
        <title>Horizontal gene cluster transfer increased hallucinogenic mushroom diversity.</title>
        <authorList>
            <person name="Reynolds H.T."/>
            <person name="Vijayakumar V."/>
            <person name="Gluck-Thaler E."/>
            <person name="Korotkin H.B."/>
            <person name="Matheny P.B."/>
            <person name="Slot J.C."/>
        </authorList>
    </citation>
    <scope>NUCLEOTIDE SEQUENCE [LARGE SCALE GENOMIC DNA]</scope>
    <source>
        <strain evidence="2 3">2631</strain>
    </source>
</reference>
<dbReference type="InParanoid" id="A0A409XPN7"/>
<dbReference type="SUPFAM" id="SSF69065">
    <property type="entry name" value="RNase III domain-like"/>
    <property type="match status" value="1"/>
</dbReference>
<comment type="caution">
    <text evidence="2">The sequence shown here is derived from an EMBL/GenBank/DDBJ whole genome shotgun (WGS) entry which is preliminary data.</text>
</comment>
<feature type="domain" description="RNase III" evidence="1">
    <location>
        <begin position="47"/>
        <end position="131"/>
    </location>
</feature>
<sequence length="161" mass="18353">MIGSLFPFKNDSRLDYIQREVVAFIQSPNYHFELPEISPQLWRQMNSDRSVAERLEFLGDAIMHSSLADGLNEHFPYEGPGFYTHVRSVLEANSTFAHLMIKVGSSSADNPVKAAGDIFESIMAAFHREQGSDVFGQYFRKYFSDLILRAGKACKIYQYVI</sequence>
<name>A0A409XPN7_PSICY</name>
<dbReference type="OrthoDB" id="416741at2759"/>
<evidence type="ECO:0000313" key="2">
    <source>
        <dbReference type="EMBL" id="PPQ92684.1"/>
    </source>
</evidence>
<keyword evidence="3" id="KW-1185">Reference proteome</keyword>
<dbReference type="STRING" id="93625.A0A409XPN7"/>